<dbReference type="InterPro" id="IPR027417">
    <property type="entry name" value="P-loop_NTPase"/>
</dbReference>
<dbReference type="EMBL" id="LR797379">
    <property type="protein sequence ID" value="CAB4211642.1"/>
    <property type="molecule type" value="Genomic_DNA"/>
</dbReference>
<dbReference type="NCBIfam" id="TIGR01630">
    <property type="entry name" value="psiM2_ORF9"/>
    <property type="match status" value="1"/>
</dbReference>
<dbReference type="EMBL" id="LR797017">
    <property type="protein sequence ID" value="CAB4181675.1"/>
    <property type="molecule type" value="Genomic_DNA"/>
</dbReference>
<dbReference type="EMBL" id="LR797245">
    <property type="protein sequence ID" value="CAB4195700.1"/>
    <property type="molecule type" value="Genomic_DNA"/>
</dbReference>
<sequence length="502" mass="57527">MNLEDILPKIKDLSESEQIELLRLVEKLEQAKSQENARQKFLPFVKQMWPGFIHGRHHEIMAEAFEKVLFGDCKRLIINMPPRHTKSEFASYLLPAWFMGNFPDKKIIQATHTAELAVNFGRKVRNLLDGEDFRKIFPGVELQSDSKASGRWSTNKGGDYFAVGVGGAIAGKGADLFIIDDPHTEQEAILAAHDASIYDKVFEWYTSGPRQRLQPDARIVIVMTRWGKRDLTGRLIQTSMERGDGESEWEVIELPAILPSGNSLWPEFWKIEALEALKAELPAYKWNAQYQQQPTNAEGAILKRDWWKRWQDTRPPECEYIIISADTAFTKNNRSDYTAFTVWGIFSKLNDSGVEGQNLILLDAFKERMEFPELKQRALDVYQEWQPDTMLIEAKASGLPLIHELRQIGIPVSEFTPTRASGDKIMRANSISDMFASGIVWAPETRWADEVIEECSSFPNGAHDDYVDAVIMALMRYRQGGFIRLPSDYEDEPEIQHRADYY</sequence>
<gene>
    <name evidence="7" type="ORF">UFOVP1070_56</name>
    <name evidence="8" type="ORF">UFOVP1302_28</name>
    <name evidence="9" type="ORF">UFOVP1416_4</name>
    <name evidence="6" type="ORF">UFOVP895_31</name>
</gene>
<dbReference type="GO" id="GO:0005524">
    <property type="term" value="F:ATP binding"/>
    <property type="evidence" value="ECO:0007669"/>
    <property type="project" value="UniProtKB-KW"/>
</dbReference>
<evidence type="ECO:0000313" key="8">
    <source>
        <dbReference type="EMBL" id="CAB4195700.1"/>
    </source>
</evidence>
<feature type="domain" description="Terminase large subunit gp17-like C-terminal" evidence="5">
    <location>
        <begin position="324"/>
        <end position="475"/>
    </location>
</feature>
<evidence type="ECO:0000313" key="9">
    <source>
        <dbReference type="EMBL" id="CAB4211642.1"/>
    </source>
</evidence>
<organism evidence="6">
    <name type="scientific">uncultured Caudovirales phage</name>
    <dbReference type="NCBI Taxonomy" id="2100421"/>
    <lineage>
        <taxon>Viruses</taxon>
        <taxon>Duplodnaviria</taxon>
        <taxon>Heunggongvirae</taxon>
        <taxon>Uroviricota</taxon>
        <taxon>Caudoviricetes</taxon>
        <taxon>Peduoviridae</taxon>
        <taxon>Maltschvirus</taxon>
        <taxon>Maltschvirus maltsch</taxon>
    </lineage>
</organism>
<dbReference type="Gene3D" id="3.40.50.300">
    <property type="entry name" value="P-loop containing nucleotide triphosphate hydrolases"/>
    <property type="match status" value="1"/>
</dbReference>
<dbReference type="InterPro" id="IPR035421">
    <property type="entry name" value="Terminase_6C"/>
</dbReference>
<keyword evidence="1" id="KW-1188">Viral release from host cell</keyword>
<evidence type="ECO:0000256" key="2">
    <source>
        <dbReference type="ARBA" id="ARBA00022741"/>
    </source>
</evidence>
<keyword evidence="4" id="KW-0231">Viral genome packaging</keyword>
<keyword evidence="3" id="KW-0067">ATP-binding</keyword>
<evidence type="ECO:0000256" key="4">
    <source>
        <dbReference type="ARBA" id="ARBA00023219"/>
    </source>
</evidence>
<proteinExistence type="predicted"/>
<protein>
    <submittedName>
        <fullName evidence="6">Archaeophage PsiM2, terminase large subunit</fullName>
    </submittedName>
</protein>
<dbReference type="Gene3D" id="3.30.420.240">
    <property type="match status" value="1"/>
</dbReference>
<name>A0A6J5PCB7_9CAUD</name>
<evidence type="ECO:0000313" key="6">
    <source>
        <dbReference type="EMBL" id="CAB4169529.1"/>
    </source>
</evidence>
<dbReference type="Pfam" id="PF17289">
    <property type="entry name" value="Terminase_6C"/>
    <property type="match status" value="1"/>
</dbReference>
<evidence type="ECO:0000259" key="5">
    <source>
        <dbReference type="Pfam" id="PF17289"/>
    </source>
</evidence>
<accession>A0A6J5PCB7</accession>
<keyword evidence="2" id="KW-0547">Nucleotide-binding</keyword>
<evidence type="ECO:0000256" key="3">
    <source>
        <dbReference type="ARBA" id="ARBA00022840"/>
    </source>
</evidence>
<evidence type="ECO:0000256" key="1">
    <source>
        <dbReference type="ARBA" id="ARBA00022612"/>
    </source>
</evidence>
<reference evidence="6" key="1">
    <citation type="submission" date="2020-05" db="EMBL/GenBank/DDBJ databases">
        <authorList>
            <person name="Chiriac C."/>
            <person name="Salcher M."/>
            <person name="Ghai R."/>
            <person name="Kavagutti S V."/>
        </authorList>
    </citation>
    <scope>NUCLEOTIDE SEQUENCE</scope>
</reference>
<evidence type="ECO:0000313" key="7">
    <source>
        <dbReference type="EMBL" id="CAB4181675.1"/>
    </source>
</evidence>
<dbReference type="InterPro" id="IPR006517">
    <property type="entry name" value="Phage_terminase_lsu-like_C"/>
</dbReference>
<dbReference type="EMBL" id="LR796842">
    <property type="protein sequence ID" value="CAB4169529.1"/>
    <property type="molecule type" value="Genomic_DNA"/>
</dbReference>